<dbReference type="KEGG" id="nta:3205321"/>
<keyword evidence="3" id="KW-1185">Reference proteome</keyword>
<keyword evidence="1 4" id="KW-0496">Mitochondrion</keyword>
<organism evidence="1">
    <name type="scientific">Nicotiana tabacum</name>
    <name type="common">Common tobacco</name>
    <dbReference type="NCBI Taxonomy" id="4097"/>
    <lineage>
        <taxon>Eukaryota</taxon>
        <taxon>Viridiplantae</taxon>
        <taxon>Streptophyta</taxon>
        <taxon>Embryophyta</taxon>
        <taxon>Tracheophyta</taxon>
        <taxon>Spermatophyta</taxon>
        <taxon>Magnoliopsida</taxon>
        <taxon>eudicotyledons</taxon>
        <taxon>Gunneridae</taxon>
        <taxon>Pentapetalae</taxon>
        <taxon>asterids</taxon>
        <taxon>lamiids</taxon>
        <taxon>Solanales</taxon>
        <taxon>Solanaceae</taxon>
        <taxon>Nicotianoideae</taxon>
        <taxon>Nicotianeae</taxon>
        <taxon>Nicotiana</taxon>
    </lineage>
</organism>
<gene>
    <name evidence="1 4" type="primary">orf132</name>
    <name evidence="4" type="ORF">NitaMp024</name>
</gene>
<evidence type="ECO:0000313" key="2">
    <source>
        <dbReference type="Proteomes" id="UP000084051"/>
    </source>
</evidence>
<geneLocation type="mitochondrion" evidence="1 4"/>
<reference evidence="1 2" key="2">
    <citation type="journal article" date="2005" name="Mol. Genet. Genomics">
        <title>The complete nucleotide sequence and multipartite organization of the tobacco mitochondrial genome: comparative analysis of mitochondrial genomes in higher plants.</title>
        <authorList>
            <person name="Sugiyama Y."/>
            <person name="Watase Y."/>
            <person name="Nagase M."/>
            <person name="Makita N."/>
            <person name="Yagura S."/>
            <person name="Hirai A."/>
            <person name="Sugiura M."/>
        </authorList>
    </citation>
    <scope>NUCLEOTIDE SEQUENCE</scope>
    <source>
        <strain evidence="2">cv. TN90</strain>
        <tissue evidence="1 4">Leaf</tissue>
    </source>
</reference>
<dbReference type="AlphaFoldDB" id="Q5MA44"/>
<dbReference type="PaxDb" id="4097-Q5MA44"/>
<name>Q5MA44_TOBAC</name>
<proteinExistence type="predicted"/>
<protein>
    <submittedName>
        <fullName evidence="1 4">Uncharacterized protein</fullName>
    </submittedName>
</protein>
<sequence>MQGLNRQEEMAKGRLHISIQRKPFLLSIFSEPIDGDPTEPVNSRFRHENRPFRTFYSWNEKTDATIASWLCFHIIYSTGRKVIRLFDFARVVSSVEGREKVWNTNSSHEKTNFPGKEMLPSSYFLYSMRLFI</sequence>
<reference evidence="4" key="3">
    <citation type="submission" date="2025-04" db="UniProtKB">
        <authorList>
            <consortium name="RefSeq"/>
        </authorList>
    </citation>
    <scope>IDENTIFICATION</scope>
    <source>
        <tissue evidence="4">Leaf</tissue>
    </source>
</reference>
<evidence type="ECO:0000313" key="1">
    <source>
        <dbReference type="EMBL" id="BAD83434.1"/>
    </source>
</evidence>
<evidence type="ECO:0000313" key="3">
    <source>
        <dbReference type="Proteomes" id="UP000790787"/>
    </source>
</evidence>
<dbReference type="RefSeq" id="YP_173371.1">
    <property type="nucleotide sequence ID" value="NC_006581.1"/>
</dbReference>
<accession>Q5MA44</accession>
<dbReference type="Proteomes" id="UP000790787">
    <property type="component" value="Mitochondrion MT"/>
</dbReference>
<dbReference type="EMBL" id="BA000042">
    <property type="protein sequence ID" value="BAD83434.1"/>
    <property type="molecule type" value="Genomic_DNA"/>
</dbReference>
<reference evidence="4" key="1">
    <citation type="submission" date="2004-12" db="EMBL/GenBank/DDBJ databases">
        <authorList>
            <consortium name="NCBI Genome Project"/>
        </authorList>
    </citation>
    <scope>NUCLEOTIDE SEQUENCE</scope>
    <source>
        <tissue evidence="4">Leaf</tissue>
    </source>
</reference>
<evidence type="ECO:0000313" key="4">
    <source>
        <dbReference type="RefSeq" id="YP_173371.1"/>
    </source>
</evidence>
<dbReference type="GeneID" id="3205321"/>